<dbReference type="GO" id="GO:0046872">
    <property type="term" value="F:metal ion binding"/>
    <property type="evidence" value="ECO:0007669"/>
    <property type="project" value="UniProtKB-KW"/>
</dbReference>
<dbReference type="OrthoDB" id="9809679at2"/>
<dbReference type="FunFam" id="3.40.50.300:FF:000418">
    <property type="entry name" value="Iron-sulfur cluster carrier protein"/>
    <property type="match status" value="1"/>
</dbReference>
<keyword evidence="13" id="KW-1185">Reference proteome</keyword>
<evidence type="ECO:0000256" key="2">
    <source>
        <dbReference type="ARBA" id="ARBA00008205"/>
    </source>
</evidence>
<dbReference type="GO" id="GO:0140663">
    <property type="term" value="F:ATP-dependent FeS chaperone activity"/>
    <property type="evidence" value="ECO:0007669"/>
    <property type="project" value="InterPro"/>
</dbReference>
<evidence type="ECO:0000256" key="4">
    <source>
        <dbReference type="ARBA" id="ARBA00022741"/>
    </source>
</evidence>
<protein>
    <recommendedName>
        <fullName evidence="9">Iron-sulfur cluster carrier protein</fullName>
    </recommendedName>
</protein>
<gene>
    <name evidence="12" type="ORF">SAMN04489759_10693</name>
</gene>
<dbReference type="InterPro" id="IPR044304">
    <property type="entry name" value="NUBPL-like"/>
</dbReference>
<dbReference type="GO" id="GO:0016226">
    <property type="term" value="P:iron-sulfur cluster assembly"/>
    <property type="evidence" value="ECO:0007669"/>
    <property type="project" value="InterPro"/>
</dbReference>
<dbReference type="AlphaFoldDB" id="A0A1G7T4N5"/>
<comment type="similarity">
    <text evidence="8 9">Belongs to the Mrp/NBP35 ATP-binding proteins family.</text>
</comment>
<reference evidence="13" key="1">
    <citation type="submission" date="2016-10" db="EMBL/GenBank/DDBJ databases">
        <authorList>
            <person name="Varghese N."/>
            <person name="Submissions S."/>
        </authorList>
    </citation>
    <scope>NUCLEOTIDE SEQUENCE [LARGE SCALE GENOMIC DNA]</scope>
    <source>
        <strain evidence="13">DSM 16477</strain>
    </source>
</reference>
<evidence type="ECO:0000256" key="5">
    <source>
        <dbReference type="ARBA" id="ARBA00022840"/>
    </source>
</evidence>
<evidence type="ECO:0000313" key="12">
    <source>
        <dbReference type="EMBL" id="SDG30283.1"/>
    </source>
</evidence>
<evidence type="ECO:0000256" key="9">
    <source>
        <dbReference type="HAMAP-Rule" id="MF_02040"/>
    </source>
</evidence>
<dbReference type="PROSITE" id="PS01215">
    <property type="entry name" value="MRP"/>
    <property type="match status" value="1"/>
</dbReference>
<comment type="subunit">
    <text evidence="9">Homodimer.</text>
</comment>
<evidence type="ECO:0000256" key="1">
    <source>
        <dbReference type="ARBA" id="ARBA00007352"/>
    </source>
</evidence>
<evidence type="ECO:0000256" key="10">
    <source>
        <dbReference type="SAM" id="MobiDB-lite"/>
    </source>
</evidence>
<evidence type="ECO:0000256" key="3">
    <source>
        <dbReference type="ARBA" id="ARBA00022723"/>
    </source>
</evidence>
<dbReference type="EMBL" id="FNBP01000006">
    <property type="protein sequence ID" value="SDG30283.1"/>
    <property type="molecule type" value="Genomic_DNA"/>
</dbReference>
<dbReference type="InterPro" id="IPR034904">
    <property type="entry name" value="FSCA_dom_sf"/>
</dbReference>
<dbReference type="Pfam" id="PF10609">
    <property type="entry name" value="ParA"/>
    <property type="match status" value="1"/>
</dbReference>
<feature type="domain" description="MIP18 family-like" evidence="11">
    <location>
        <begin position="5"/>
        <end position="76"/>
    </location>
</feature>
<sequence length="356" mass="36980">MTASREAVLTALKTVTDPATGTDIVASGVMRALNVDDAGAVRFVMEIPPAQAKAYEEAKALAEAALAQVDGVSKVSIVLTGHSEKAPPPDLKPQRKAEPTGPQKIPGVDRIIAVASGKGGVGKSTVSANLACALAAQGRRVGLLDADVYGPSQPRMLGVSGRPASPDGKTILPMRNHGVTMMSIGLMTNEDQAVVWRGPMLMGALQQMMTQVQWGALDVLIVDLPPGTGDVQMTLAQKAHVDGAVIVSTPQDVALIDARKGIDMFNQLKVPILGMIENMSTHICTNCGHEEHVFGHGGVASEAEKWGVPLLAEVPLDLQIRLASDGGAPITVSQPDSKQAAAFHAIAKQLIDAGAA</sequence>
<dbReference type="RefSeq" id="WP_093742569.1">
    <property type="nucleotide sequence ID" value="NZ_FNBP01000006.1"/>
</dbReference>
<keyword evidence="6 9" id="KW-0408">Iron</keyword>
<proteinExistence type="inferred from homology"/>
<keyword evidence="7 9" id="KW-0411">Iron-sulfur</keyword>
<dbReference type="InterPro" id="IPR027417">
    <property type="entry name" value="P-loop_NTPase"/>
</dbReference>
<accession>A0A1G7T4N5</accession>
<dbReference type="Pfam" id="PF01883">
    <property type="entry name" value="FeS_assembly_P"/>
    <property type="match status" value="1"/>
</dbReference>
<dbReference type="GO" id="GO:0051539">
    <property type="term" value="F:4 iron, 4 sulfur cluster binding"/>
    <property type="evidence" value="ECO:0007669"/>
    <property type="project" value="TreeGrafter"/>
</dbReference>
<comment type="similarity">
    <text evidence="1">In the N-terminal section; belongs to the MIP18 family.</text>
</comment>
<feature type="compositionally biased region" description="Basic and acidic residues" evidence="10">
    <location>
        <begin position="82"/>
        <end position="98"/>
    </location>
</feature>
<dbReference type="GO" id="GO:0016887">
    <property type="term" value="F:ATP hydrolysis activity"/>
    <property type="evidence" value="ECO:0007669"/>
    <property type="project" value="UniProtKB-UniRule"/>
</dbReference>
<dbReference type="Proteomes" id="UP000199399">
    <property type="component" value="Unassembled WGS sequence"/>
</dbReference>
<comment type="function">
    <text evidence="9">Binds and transfers iron-sulfur (Fe-S) clusters to target apoproteins. Can hydrolyze ATP.</text>
</comment>
<comment type="similarity">
    <text evidence="2">In the C-terminal section; belongs to the Mrp/NBP35 ATP-binding proteins family.</text>
</comment>
<evidence type="ECO:0000256" key="6">
    <source>
        <dbReference type="ARBA" id="ARBA00023004"/>
    </source>
</evidence>
<keyword evidence="9" id="KW-0378">Hydrolase</keyword>
<dbReference type="GO" id="GO:0005524">
    <property type="term" value="F:ATP binding"/>
    <property type="evidence" value="ECO:0007669"/>
    <property type="project" value="UniProtKB-UniRule"/>
</dbReference>
<organism evidence="12 13">
    <name type="scientific">Sulfitobacter delicatus</name>
    <dbReference type="NCBI Taxonomy" id="218672"/>
    <lineage>
        <taxon>Bacteria</taxon>
        <taxon>Pseudomonadati</taxon>
        <taxon>Pseudomonadota</taxon>
        <taxon>Alphaproteobacteria</taxon>
        <taxon>Rhodobacterales</taxon>
        <taxon>Roseobacteraceae</taxon>
        <taxon>Sulfitobacter</taxon>
    </lineage>
</organism>
<evidence type="ECO:0000259" key="11">
    <source>
        <dbReference type="Pfam" id="PF01883"/>
    </source>
</evidence>
<evidence type="ECO:0000256" key="7">
    <source>
        <dbReference type="ARBA" id="ARBA00023014"/>
    </source>
</evidence>
<evidence type="ECO:0000256" key="8">
    <source>
        <dbReference type="ARBA" id="ARBA00024036"/>
    </source>
</evidence>
<keyword evidence="5 9" id="KW-0067">ATP-binding</keyword>
<dbReference type="InterPro" id="IPR000808">
    <property type="entry name" value="Mrp-like_CS"/>
</dbReference>
<name>A0A1G7T4N5_9RHOB</name>
<dbReference type="Gene3D" id="3.40.50.300">
    <property type="entry name" value="P-loop containing nucleotide triphosphate hydrolases"/>
    <property type="match status" value="1"/>
</dbReference>
<dbReference type="PANTHER" id="PTHR42961:SF2">
    <property type="entry name" value="IRON-SULFUR PROTEIN NUBPL"/>
    <property type="match status" value="1"/>
</dbReference>
<keyword evidence="3 9" id="KW-0479">Metal-binding</keyword>
<dbReference type="Gene3D" id="3.30.300.130">
    <property type="entry name" value="Fe-S cluster assembly (FSCA)"/>
    <property type="match status" value="1"/>
</dbReference>
<dbReference type="STRING" id="218672.SAMN04489759_10693"/>
<dbReference type="SUPFAM" id="SSF52540">
    <property type="entry name" value="P-loop containing nucleoside triphosphate hydrolases"/>
    <property type="match status" value="1"/>
</dbReference>
<keyword evidence="4 9" id="KW-0547">Nucleotide-binding</keyword>
<feature type="region of interest" description="Disordered" evidence="10">
    <location>
        <begin position="81"/>
        <end position="105"/>
    </location>
</feature>
<dbReference type="HAMAP" id="MF_02040">
    <property type="entry name" value="Mrp_NBP35"/>
    <property type="match status" value="1"/>
</dbReference>
<dbReference type="InterPro" id="IPR033756">
    <property type="entry name" value="YlxH/NBP35"/>
</dbReference>
<dbReference type="InterPro" id="IPR002744">
    <property type="entry name" value="MIP18-like"/>
</dbReference>
<feature type="binding site" evidence="9">
    <location>
        <begin position="117"/>
        <end position="124"/>
    </location>
    <ligand>
        <name>ATP</name>
        <dbReference type="ChEBI" id="CHEBI:30616"/>
    </ligand>
</feature>
<dbReference type="InterPro" id="IPR019591">
    <property type="entry name" value="Mrp/NBP35_ATP-bd"/>
</dbReference>
<evidence type="ECO:0000313" key="13">
    <source>
        <dbReference type="Proteomes" id="UP000199399"/>
    </source>
</evidence>
<dbReference type="PANTHER" id="PTHR42961">
    <property type="entry name" value="IRON-SULFUR PROTEIN NUBPL"/>
    <property type="match status" value="1"/>
</dbReference>
<dbReference type="SUPFAM" id="SSF117916">
    <property type="entry name" value="Fe-S cluster assembly (FSCA) domain-like"/>
    <property type="match status" value="1"/>
</dbReference>
<dbReference type="CDD" id="cd02037">
    <property type="entry name" value="Mrp_NBP35"/>
    <property type="match status" value="1"/>
</dbReference>